<protein>
    <submittedName>
        <fullName evidence="1">Uncharacterized protein</fullName>
    </submittedName>
</protein>
<dbReference type="Proteomes" id="UP000800235">
    <property type="component" value="Unassembled WGS sequence"/>
</dbReference>
<proteinExistence type="predicted"/>
<sequence>MPSFDTILPLVVVHMILDQLPTVQDLRRATVASQGLWYTFTVILPELTRWVDAIEAHDEAIEQAKKRVATVYSNHPSLNNADMFLPAYIFDTTGDLYSNQAMVTAMVRHVNASLDDFGNARMQPTWLEVLRLYKRMQELKDKVEAIGSANLIAIESIHPDTMIEALKVLDEGYLRQWNMDWDNQRVQMEALDDFSLARQLVDEIKLSNMVAAAPCIKVVLAVAQKKPEEVEQAIGFHWEKKEDGELEQELRDALERKPIDLVKVLNRLMAVVVKDTELKGVLCLAIPSSFEFHLKCHTTLCSPSHLILVVTTVTLTHIHMNKRYTHTKQRVGDVRERVFSCQPPLPYETQGVHAVA</sequence>
<dbReference type="EMBL" id="MU007048">
    <property type="protein sequence ID" value="KAF2429328.1"/>
    <property type="molecule type" value="Genomic_DNA"/>
</dbReference>
<accession>A0A9P4NPX4</accession>
<name>A0A9P4NPX4_9PEZI</name>
<dbReference type="AlphaFoldDB" id="A0A9P4NPX4"/>
<organism evidence="1 2">
    <name type="scientific">Tothia fuscella</name>
    <dbReference type="NCBI Taxonomy" id="1048955"/>
    <lineage>
        <taxon>Eukaryota</taxon>
        <taxon>Fungi</taxon>
        <taxon>Dikarya</taxon>
        <taxon>Ascomycota</taxon>
        <taxon>Pezizomycotina</taxon>
        <taxon>Dothideomycetes</taxon>
        <taxon>Pleosporomycetidae</taxon>
        <taxon>Venturiales</taxon>
        <taxon>Cylindrosympodiaceae</taxon>
        <taxon>Tothia</taxon>
    </lineage>
</organism>
<evidence type="ECO:0000313" key="2">
    <source>
        <dbReference type="Proteomes" id="UP000800235"/>
    </source>
</evidence>
<evidence type="ECO:0000313" key="1">
    <source>
        <dbReference type="EMBL" id="KAF2429328.1"/>
    </source>
</evidence>
<keyword evidence="2" id="KW-1185">Reference proteome</keyword>
<gene>
    <name evidence="1" type="ORF">EJ08DRAFT_680075</name>
</gene>
<reference evidence="1" key="1">
    <citation type="journal article" date="2020" name="Stud. Mycol.">
        <title>101 Dothideomycetes genomes: a test case for predicting lifestyles and emergence of pathogens.</title>
        <authorList>
            <person name="Haridas S."/>
            <person name="Albert R."/>
            <person name="Binder M."/>
            <person name="Bloem J."/>
            <person name="Labutti K."/>
            <person name="Salamov A."/>
            <person name="Andreopoulos B."/>
            <person name="Baker S."/>
            <person name="Barry K."/>
            <person name="Bills G."/>
            <person name="Bluhm B."/>
            <person name="Cannon C."/>
            <person name="Castanera R."/>
            <person name="Culley D."/>
            <person name="Daum C."/>
            <person name="Ezra D."/>
            <person name="Gonzalez J."/>
            <person name="Henrissat B."/>
            <person name="Kuo A."/>
            <person name="Liang C."/>
            <person name="Lipzen A."/>
            <person name="Lutzoni F."/>
            <person name="Magnuson J."/>
            <person name="Mondo S."/>
            <person name="Nolan M."/>
            <person name="Ohm R."/>
            <person name="Pangilinan J."/>
            <person name="Park H.-J."/>
            <person name="Ramirez L."/>
            <person name="Alfaro M."/>
            <person name="Sun H."/>
            <person name="Tritt A."/>
            <person name="Yoshinaga Y."/>
            <person name="Zwiers L.-H."/>
            <person name="Turgeon B."/>
            <person name="Goodwin S."/>
            <person name="Spatafora J."/>
            <person name="Crous P."/>
            <person name="Grigoriev I."/>
        </authorList>
    </citation>
    <scope>NUCLEOTIDE SEQUENCE</scope>
    <source>
        <strain evidence="1">CBS 130266</strain>
    </source>
</reference>
<comment type="caution">
    <text evidence="1">The sequence shown here is derived from an EMBL/GenBank/DDBJ whole genome shotgun (WGS) entry which is preliminary data.</text>
</comment>